<reference evidence="5" key="1">
    <citation type="submission" date="2020-10" db="EMBL/GenBank/DDBJ databases">
        <title>Unveiling of a novel bifunctional photoreceptor, Dualchrome1, isolated from a cosmopolitan green alga.</title>
        <authorList>
            <person name="Suzuki S."/>
            <person name="Kawachi M."/>
        </authorList>
    </citation>
    <scope>NUCLEOTIDE SEQUENCE</scope>
    <source>
        <strain evidence="5">NIES 2893</strain>
    </source>
</reference>
<feature type="compositionally biased region" description="Low complexity" evidence="3">
    <location>
        <begin position="1"/>
        <end position="16"/>
    </location>
</feature>
<proteinExistence type="predicted"/>
<keyword evidence="6" id="KW-1185">Reference proteome</keyword>
<feature type="domain" description="CBS" evidence="4">
    <location>
        <begin position="100"/>
        <end position="160"/>
    </location>
</feature>
<evidence type="ECO:0000313" key="5">
    <source>
        <dbReference type="EMBL" id="GHP06532.1"/>
    </source>
</evidence>
<dbReference type="PANTHER" id="PTHR43080">
    <property type="entry name" value="CBS DOMAIN-CONTAINING PROTEIN CBSX3, MITOCHONDRIAL"/>
    <property type="match status" value="1"/>
</dbReference>
<dbReference type="Pfam" id="PF00571">
    <property type="entry name" value="CBS"/>
    <property type="match status" value="2"/>
</dbReference>
<dbReference type="OrthoDB" id="418595at2759"/>
<dbReference type="SMART" id="SM00116">
    <property type="entry name" value="CBS"/>
    <property type="match status" value="2"/>
</dbReference>
<organism evidence="5 6">
    <name type="scientific">Pycnococcus provasolii</name>
    <dbReference type="NCBI Taxonomy" id="41880"/>
    <lineage>
        <taxon>Eukaryota</taxon>
        <taxon>Viridiplantae</taxon>
        <taxon>Chlorophyta</taxon>
        <taxon>Pseudoscourfieldiophyceae</taxon>
        <taxon>Pseudoscourfieldiales</taxon>
        <taxon>Pycnococcaceae</taxon>
        <taxon>Pycnococcus</taxon>
    </lineage>
</organism>
<protein>
    <recommendedName>
        <fullName evidence="4">CBS domain-containing protein</fullName>
    </recommendedName>
</protein>
<evidence type="ECO:0000256" key="2">
    <source>
        <dbReference type="PROSITE-ProRule" id="PRU00703"/>
    </source>
</evidence>
<feature type="region of interest" description="Disordered" evidence="3">
    <location>
        <begin position="1"/>
        <end position="71"/>
    </location>
</feature>
<dbReference type="AlphaFoldDB" id="A0A830HI93"/>
<dbReference type="PROSITE" id="PS51371">
    <property type="entry name" value="CBS"/>
    <property type="match status" value="2"/>
</dbReference>
<dbReference type="EMBL" id="BNJQ01000013">
    <property type="protein sequence ID" value="GHP06532.1"/>
    <property type="molecule type" value="Genomic_DNA"/>
</dbReference>
<dbReference type="InterPro" id="IPR000644">
    <property type="entry name" value="CBS_dom"/>
</dbReference>
<dbReference type="InterPro" id="IPR046342">
    <property type="entry name" value="CBS_dom_sf"/>
</dbReference>
<name>A0A830HI93_9CHLO</name>
<dbReference type="Gene3D" id="3.10.580.10">
    <property type="entry name" value="CBS-domain"/>
    <property type="match status" value="1"/>
</dbReference>
<accession>A0A830HI93</accession>
<feature type="domain" description="CBS" evidence="4">
    <location>
        <begin position="219"/>
        <end position="278"/>
    </location>
</feature>
<feature type="compositionally biased region" description="Low complexity" evidence="3">
    <location>
        <begin position="43"/>
        <end position="71"/>
    </location>
</feature>
<comment type="caution">
    <text evidence="5">The sequence shown here is derived from an EMBL/GenBank/DDBJ whole genome shotgun (WGS) entry which is preliminary data.</text>
</comment>
<gene>
    <name evidence="5" type="ORF">PPROV_000527700</name>
</gene>
<dbReference type="Proteomes" id="UP000660262">
    <property type="component" value="Unassembled WGS sequence"/>
</dbReference>
<feature type="compositionally biased region" description="Basic residues" evidence="3">
    <location>
        <begin position="30"/>
        <end position="42"/>
    </location>
</feature>
<sequence>MKSASSASAASAAASSTTTPRRWRSVTPARRSRHSSCHRSRSSRWWFVASSSSSSSSSSTNTPTGLDGTPLLTDFEERFDNEQWSSSSSKIPKLFVSQLMQPAPDPPITPSTPLRSALVTFLGEDTSGLPVVDPTTNEVVGVVSLTDVLWRELKDSSGSSRKSDNLMSKWSEDIMVGSVDEDDIADLLSEDRFNSCLSDAPASAREAASFLEGLVDEAMTSPAIVVTEDATISEAAADMVNNGIVRLPVVSRKDGKTLVGMVTRFEIMKLMAATLVDIPECLL</sequence>
<evidence type="ECO:0000256" key="1">
    <source>
        <dbReference type="ARBA" id="ARBA00023122"/>
    </source>
</evidence>
<dbReference type="Gene3D" id="3.90.1280.20">
    <property type="match status" value="1"/>
</dbReference>
<evidence type="ECO:0000256" key="3">
    <source>
        <dbReference type="SAM" id="MobiDB-lite"/>
    </source>
</evidence>
<evidence type="ECO:0000313" key="6">
    <source>
        <dbReference type="Proteomes" id="UP000660262"/>
    </source>
</evidence>
<dbReference type="SUPFAM" id="SSF54631">
    <property type="entry name" value="CBS-domain pair"/>
    <property type="match status" value="1"/>
</dbReference>
<keyword evidence="1 2" id="KW-0129">CBS domain</keyword>
<dbReference type="InterPro" id="IPR051257">
    <property type="entry name" value="Diverse_CBS-Domain"/>
</dbReference>
<dbReference type="PANTHER" id="PTHR43080:SF2">
    <property type="entry name" value="CBS DOMAIN-CONTAINING PROTEIN"/>
    <property type="match status" value="1"/>
</dbReference>
<evidence type="ECO:0000259" key="4">
    <source>
        <dbReference type="PROSITE" id="PS51371"/>
    </source>
</evidence>